<proteinExistence type="predicted"/>
<accession>A0A645FJH0</accession>
<protein>
    <submittedName>
        <fullName evidence="1">Uncharacterized protein</fullName>
    </submittedName>
</protein>
<name>A0A645FJH0_9ZZZZ</name>
<evidence type="ECO:0000313" key="1">
    <source>
        <dbReference type="EMBL" id="MPN13796.1"/>
    </source>
</evidence>
<sequence length="119" mass="13620">MRIFIRGGHARAHLRGMVGVVVEIFDAVALAVEFKATLSERVLCKRFGALFKRDAQFKPDGDGCYGVYDVVRALHVQLDFSERFTVFEHRKRWAAQFVVRYLIRRIVGILPTIGQRAVL</sequence>
<reference evidence="1" key="1">
    <citation type="submission" date="2019-08" db="EMBL/GenBank/DDBJ databases">
        <authorList>
            <person name="Kucharzyk K."/>
            <person name="Murdoch R.W."/>
            <person name="Higgins S."/>
            <person name="Loffler F."/>
        </authorList>
    </citation>
    <scope>NUCLEOTIDE SEQUENCE</scope>
</reference>
<dbReference type="AlphaFoldDB" id="A0A645FJH0"/>
<dbReference type="EMBL" id="VSSQ01060342">
    <property type="protein sequence ID" value="MPN13796.1"/>
    <property type="molecule type" value="Genomic_DNA"/>
</dbReference>
<comment type="caution">
    <text evidence="1">The sequence shown here is derived from an EMBL/GenBank/DDBJ whole genome shotgun (WGS) entry which is preliminary data.</text>
</comment>
<gene>
    <name evidence="1" type="ORF">SDC9_161122</name>
</gene>
<organism evidence="1">
    <name type="scientific">bioreactor metagenome</name>
    <dbReference type="NCBI Taxonomy" id="1076179"/>
    <lineage>
        <taxon>unclassified sequences</taxon>
        <taxon>metagenomes</taxon>
        <taxon>ecological metagenomes</taxon>
    </lineage>
</organism>